<dbReference type="PANTHER" id="PTHR35276">
    <property type="entry name" value="S-ADENOSYL-L-METHIONINE-DEPENDENT METHYLTRANSFERASES SUPERFAMILY PROTEIN"/>
    <property type="match status" value="1"/>
</dbReference>
<accession>A0ABU8EFM0</accession>
<evidence type="ECO:0000313" key="1">
    <source>
        <dbReference type="EMBL" id="MEI4461739.1"/>
    </source>
</evidence>
<dbReference type="Pfam" id="PF06962">
    <property type="entry name" value="rRNA_methylase"/>
    <property type="match status" value="1"/>
</dbReference>
<dbReference type="SUPFAM" id="SSF53335">
    <property type="entry name" value="S-adenosyl-L-methionine-dependent methyltransferases"/>
    <property type="match status" value="1"/>
</dbReference>
<dbReference type="EC" id="2.1.1.-" evidence="1"/>
<organism evidence="1 2">
    <name type="scientific">Exiguobacterium indicum</name>
    <dbReference type="NCBI Taxonomy" id="296995"/>
    <lineage>
        <taxon>Bacteria</taxon>
        <taxon>Bacillati</taxon>
        <taxon>Bacillota</taxon>
        <taxon>Bacilli</taxon>
        <taxon>Bacillales</taxon>
        <taxon>Bacillales Family XII. Incertae Sedis</taxon>
        <taxon>Exiguobacterium</taxon>
    </lineage>
</organism>
<comment type="caution">
    <text evidence="1">The sequence shown here is derived from an EMBL/GenBank/DDBJ whole genome shotgun (WGS) entry which is preliminary data.</text>
</comment>
<dbReference type="InterPro" id="IPR010719">
    <property type="entry name" value="MnmM_MeTrfase"/>
</dbReference>
<keyword evidence="1" id="KW-0489">Methyltransferase</keyword>
<dbReference type="EMBL" id="JBAWKY010000001">
    <property type="protein sequence ID" value="MEI4461739.1"/>
    <property type="molecule type" value="Genomic_DNA"/>
</dbReference>
<sequence>MGTGVYAMSLARVLPYTKQLLESVIEPGDCVVDMTAGNGHDTQFLAERVGPEGRVLAFDVQAQAIEESTRRLDEAGMLARVDLYHESHIHVGARLSDEQRPVRAGVFNLGYLPGSDKSITTTGEETLEALDALLPVLAPGGLVVLVVYHGHLEGKRERDAVLDYVTALDQQDYAVLQYRFLNQQNHPPFIIAIEKKVRG</sequence>
<evidence type="ECO:0000313" key="2">
    <source>
        <dbReference type="Proteomes" id="UP001387110"/>
    </source>
</evidence>
<dbReference type="GeneID" id="90838812"/>
<dbReference type="Proteomes" id="UP001387110">
    <property type="component" value="Unassembled WGS sequence"/>
</dbReference>
<dbReference type="InterPro" id="IPR029063">
    <property type="entry name" value="SAM-dependent_MTases_sf"/>
</dbReference>
<dbReference type="RefSeq" id="WP_255343803.1">
    <property type="nucleotide sequence ID" value="NZ_FMYN01000001.1"/>
</dbReference>
<keyword evidence="2" id="KW-1185">Reference proteome</keyword>
<reference evidence="1 2" key="1">
    <citation type="submission" date="2023-12" db="EMBL/GenBank/DDBJ databases">
        <authorList>
            <person name="Easwaran N."/>
            <person name="Lazarus H.P.S."/>
        </authorList>
    </citation>
    <scope>NUCLEOTIDE SEQUENCE [LARGE SCALE GENOMIC DNA]</scope>
    <source>
        <strain evidence="1 2">VIT-2023</strain>
    </source>
</reference>
<proteinExistence type="predicted"/>
<name>A0ABU8EFM0_9BACL</name>
<dbReference type="GO" id="GO:0008168">
    <property type="term" value="F:methyltransferase activity"/>
    <property type="evidence" value="ECO:0007669"/>
    <property type="project" value="UniProtKB-KW"/>
</dbReference>
<dbReference type="PANTHER" id="PTHR35276:SF1">
    <property type="entry name" value="TRNA (MNM(5)S(2)U34)-METHYLTRANSFERASE, CHLOROPLASTIC"/>
    <property type="match status" value="1"/>
</dbReference>
<dbReference type="Gene3D" id="3.40.50.150">
    <property type="entry name" value="Vaccinia Virus protein VP39"/>
    <property type="match status" value="1"/>
</dbReference>
<keyword evidence="1" id="KW-0808">Transferase</keyword>
<protein>
    <submittedName>
        <fullName evidence="1">Class I SAM-dependent methyltransferase</fullName>
        <ecNumber evidence="1">2.1.1.-</ecNumber>
    </submittedName>
</protein>
<gene>
    <name evidence="1" type="ORF">SZL87_04760</name>
</gene>
<dbReference type="GO" id="GO:0032259">
    <property type="term" value="P:methylation"/>
    <property type="evidence" value="ECO:0007669"/>
    <property type="project" value="UniProtKB-KW"/>
</dbReference>